<sequence length="347" mass="40503">MPEFKLIEKLLYKSEQNDIEAEFIIGNETLWSSQKVIAEIFGTTSANISMHFSNIIQEGELDEKEVSISSKDLFKDNPNFIKKSLKKSNNRGRPQKWYNLDAIISIGYRINSKEATQFRRWANKILKEYMIKGFVIDKELLKKGGRFTEDYFDELLETIREIRASERRFNQKITDIYATSFDYNKDADITKEFFATVQNKLIFAISNHTAAELIETRSDIENPHMGLTTWKKAPNGKILQSDVVISKNYLNQNELSRLNSLVEGFLNLAESRAEDRIPMGMKDWKELLDDYLKLRRLPILVGKGKISAEEAREHVLEKYEKFRVVQDENFISDFDQMILDIKRLEGK</sequence>
<dbReference type="OrthoDB" id="73387at2157"/>
<proteinExistence type="predicted"/>
<organism evidence="1 2">
    <name type="scientific">Methanobrevibacter thaueri</name>
    <dbReference type="NCBI Taxonomy" id="190975"/>
    <lineage>
        <taxon>Archaea</taxon>
        <taxon>Methanobacteriati</taxon>
        <taxon>Methanobacteriota</taxon>
        <taxon>Methanomada group</taxon>
        <taxon>Methanobacteria</taxon>
        <taxon>Methanobacteriales</taxon>
        <taxon>Methanobacteriaceae</taxon>
        <taxon>Methanobrevibacter</taxon>
    </lineage>
</organism>
<name>A0A315XJS0_9EURY</name>
<protein>
    <recommendedName>
        <fullName evidence="3">Bro-N domain-containing protein</fullName>
    </recommendedName>
</protein>
<dbReference type="GeneID" id="8770007"/>
<dbReference type="PANTHER" id="PTHR35810">
    <property type="entry name" value="CYTOPLASMIC PROTEIN-RELATED"/>
    <property type="match status" value="1"/>
</dbReference>
<dbReference type="AlphaFoldDB" id="A0A315XJS0"/>
<keyword evidence="2" id="KW-1185">Reference proteome</keyword>
<evidence type="ECO:0000313" key="2">
    <source>
        <dbReference type="Proteomes" id="UP000251717"/>
    </source>
</evidence>
<accession>A0A315XJS0</accession>
<dbReference type="Proteomes" id="UP000251717">
    <property type="component" value="Unassembled WGS sequence"/>
</dbReference>
<dbReference type="PANTHER" id="PTHR35810:SF1">
    <property type="entry name" value="CYTOPLASMIC PROTEIN"/>
    <property type="match status" value="1"/>
</dbReference>
<gene>
    <name evidence="1" type="ORF">MBBTH_18640</name>
</gene>
<evidence type="ECO:0000313" key="1">
    <source>
        <dbReference type="EMBL" id="PWB85265.1"/>
    </source>
</evidence>
<comment type="caution">
    <text evidence="1">The sequence shown here is derived from an EMBL/GenBank/DDBJ whole genome shotgun (WGS) entry which is preliminary data.</text>
</comment>
<reference evidence="1 2" key="1">
    <citation type="submission" date="2017-03" db="EMBL/GenBank/DDBJ databases">
        <title>Genome sequence of Methanobrevibacter thaueri.</title>
        <authorList>
            <person name="Poehlein A."/>
            <person name="Seedorf H."/>
            <person name="Daniel R."/>
        </authorList>
    </citation>
    <scope>NUCLEOTIDE SEQUENCE [LARGE SCALE GENOMIC DNA]</scope>
    <source>
        <strain evidence="1 2">DSM 11995</strain>
    </source>
</reference>
<dbReference type="Pfam" id="PF13310">
    <property type="entry name" value="Virulence_RhuM"/>
    <property type="match status" value="1"/>
</dbReference>
<dbReference type="PIRSF" id="PIRSF015268">
    <property type="entry name" value="Virulence_RhuM"/>
    <property type="match status" value="1"/>
</dbReference>
<dbReference type="RefSeq" id="WP_012955174.1">
    <property type="nucleotide sequence ID" value="NZ_MZGS01000028.1"/>
</dbReference>
<dbReference type="EMBL" id="MZGS01000028">
    <property type="protein sequence ID" value="PWB85265.1"/>
    <property type="molecule type" value="Genomic_DNA"/>
</dbReference>
<evidence type="ECO:0008006" key="3">
    <source>
        <dbReference type="Google" id="ProtNLM"/>
    </source>
</evidence>
<dbReference type="InterPro" id="IPR011204">
    <property type="entry name" value="Virulence_RhuM-like"/>
</dbReference>